<sequence>MMDPQQELFTKIKLAVEAVIGKENVYDGFLPPEGTPYPFVYLGDAYQVDDANKSAIFGTVSLTVHVWHNTPEERGTVSSLMLKIKEAAMQLKSGHYAWDYRNGQTRILTDNTTKQPLLHGVVELRFHFS</sequence>
<proteinExistence type="predicted"/>
<reference evidence="1" key="1">
    <citation type="journal article" date="2021" name="Proc. Natl. Acad. Sci. U.S.A.">
        <title>A Catalog of Tens of Thousands of Viruses from Human Metagenomes Reveals Hidden Associations with Chronic Diseases.</title>
        <authorList>
            <person name="Tisza M.J."/>
            <person name="Buck C.B."/>
        </authorList>
    </citation>
    <scope>NUCLEOTIDE SEQUENCE</scope>
    <source>
        <strain evidence="1">Ctub511</strain>
    </source>
</reference>
<dbReference type="InterPro" id="IPR053745">
    <property type="entry name" value="Viral_Tail_Comp_sf"/>
</dbReference>
<protein>
    <recommendedName>
        <fullName evidence="2">DUF3168 domain-containing protein</fullName>
    </recommendedName>
</protein>
<name>A0A8S5U0Z7_9CAUD</name>
<dbReference type="InterPro" id="IPR021508">
    <property type="entry name" value="Gp17-like"/>
</dbReference>
<evidence type="ECO:0000313" key="1">
    <source>
        <dbReference type="EMBL" id="DAF88117.1"/>
    </source>
</evidence>
<accession>A0A8S5U0Z7</accession>
<organism evidence="1">
    <name type="scientific">Siphoviridae sp. ctub511</name>
    <dbReference type="NCBI Taxonomy" id="2825714"/>
    <lineage>
        <taxon>Viruses</taxon>
        <taxon>Duplodnaviria</taxon>
        <taxon>Heunggongvirae</taxon>
        <taxon>Uroviricota</taxon>
        <taxon>Caudoviricetes</taxon>
    </lineage>
</organism>
<dbReference type="EMBL" id="BK015978">
    <property type="protein sequence ID" value="DAF88117.1"/>
    <property type="molecule type" value="Genomic_DNA"/>
</dbReference>
<dbReference type="Gene3D" id="3.30.2000.30">
    <property type="match status" value="1"/>
</dbReference>
<dbReference type="Pfam" id="PF11367">
    <property type="entry name" value="Tail_completion_gp17"/>
    <property type="match status" value="1"/>
</dbReference>
<evidence type="ECO:0008006" key="2">
    <source>
        <dbReference type="Google" id="ProtNLM"/>
    </source>
</evidence>